<reference evidence="3 4" key="1">
    <citation type="submission" date="2018-08" db="EMBL/GenBank/DDBJ databases">
        <title>Aphanomyces genome sequencing and annotation.</title>
        <authorList>
            <person name="Minardi D."/>
            <person name="Oidtmann B."/>
            <person name="Van Der Giezen M."/>
            <person name="Studholme D.J."/>
        </authorList>
    </citation>
    <scope>NUCLEOTIDE SEQUENCE [LARGE SCALE GENOMIC DNA]</scope>
    <source>
        <strain evidence="3 4">Si</strain>
    </source>
</reference>
<dbReference type="PANTHER" id="PTHR46436">
    <property type="entry name" value="CENTROSOMAL PROTEIN OF 76 KDA"/>
    <property type="match status" value="1"/>
</dbReference>
<evidence type="ECO:0000259" key="1">
    <source>
        <dbReference type="Pfam" id="PF24652"/>
    </source>
</evidence>
<dbReference type="InterPro" id="IPR056288">
    <property type="entry name" value="CEP76_C"/>
</dbReference>
<comment type="caution">
    <text evidence="3">The sequence shown here is derived from an EMBL/GenBank/DDBJ whole genome shotgun (WGS) entry which is preliminary data.</text>
</comment>
<feature type="domain" description="CEP76/DRC7 peptidase-like" evidence="2">
    <location>
        <begin position="292"/>
        <end position="353"/>
    </location>
</feature>
<evidence type="ECO:0000313" key="4">
    <source>
        <dbReference type="Proteomes" id="UP000283543"/>
    </source>
</evidence>
<dbReference type="InterPro" id="IPR056290">
    <property type="entry name" value="CEPT76/DRC7_peptidase-like_dom"/>
</dbReference>
<protein>
    <recommendedName>
        <fullName evidence="5">CEP76 C2 domain-containing protein</fullName>
    </recommendedName>
</protein>
<name>A0A418BHX3_APHAT</name>
<organism evidence="3 4">
    <name type="scientific">Aphanomyces astaci</name>
    <name type="common">Crayfish plague agent</name>
    <dbReference type="NCBI Taxonomy" id="112090"/>
    <lineage>
        <taxon>Eukaryota</taxon>
        <taxon>Sar</taxon>
        <taxon>Stramenopiles</taxon>
        <taxon>Oomycota</taxon>
        <taxon>Saprolegniomycetes</taxon>
        <taxon>Saprolegniales</taxon>
        <taxon>Verrucalvaceae</taxon>
        <taxon>Aphanomyces</taxon>
    </lineage>
</organism>
<dbReference type="EMBL" id="QUTB01008496">
    <property type="protein sequence ID" value="RHY42335.1"/>
    <property type="molecule type" value="Genomic_DNA"/>
</dbReference>
<dbReference type="VEuPathDB" id="FungiDB:H257_16472"/>
<dbReference type="Proteomes" id="UP000283543">
    <property type="component" value="Unassembled WGS sequence"/>
</dbReference>
<sequence>MSAPSDVVPDDAPGTSLASLRAVIDAKLRDEGIYAQLRSLLHAHATANLVHHDGGTPDLTTPDHDDNDRLLHTLLESDVVQQLIASIQPPPLSSSPSVTKQFTAQEGTAVPSWSHQGSPRSQPVVVHVRVLGGRAFVDNLVDIAPPALIGVLNLRVDIPAVHKTTATTHDAKLFLQKETISTHGTQSHLYQYCKHWWADYLRDHRNATSTTSIVPSSSSSSLATDKPSFSHWIRLFVEDDTQRYKLSKLEKYHVCTYVTPLRSLHLSTPSEAARFVSLLPFVRASHVGSGRDATWQVVLWEAETGECVAASAAMYDRVDCVFNHQSFYANCQDRIEFALVDWTVENPQLWKALDPALIAQVGPRQPSVALRPPVTMTDDAATDRALRHWLQATRAAHGLHTTRWHPDLSHYIRMALTSYEVERVFGSANVDNVYFQNSVQGAVPQGHTFKGFPVSGTSLDDVQRKLVADVVGREVVLFPKATHAQFGVAVKSVPYPEGICVIWAMVAVVYKTS</sequence>
<evidence type="ECO:0000259" key="2">
    <source>
        <dbReference type="Pfam" id="PF24656"/>
    </source>
</evidence>
<evidence type="ECO:0000313" key="3">
    <source>
        <dbReference type="EMBL" id="RHY42335.1"/>
    </source>
</evidence>
<gene>
    <name evidence="3" type="ORF">DYB34_005363</name>
</gene>
<dbReference type="Pfam" id="PF24656">
    <property type="entry name" value="CEPT76_peptidase"/>
    <property type="match status" value="1"/>
</dbReference>
<dbReference type="Pfam" id="PF24652">
    <property type="entry name" value="CEP76_C"/>
    <property type="match status" value="1"/>
</dbReference>
<dbReference type="AlphaFoldDB" id="A0A418BHX3"/>
<proteinExistence type="predicted"/>
<evidence type="ECO:0008006" key="5">
    <source>
        <dbReference type="Google" id="ProtNLM"/>
    </source>
</evidence>
<dbReference type="InterPro" id="IPR052299">
    <property type="entry name" value="CEP76"/>
</dbReference>
<accession>A0A418BHX3</accession>
<dbReference type="PANTHER" id="PTHR46436:SF1">
    <property type="entry name" value="CENTROSOMAL PROTEIN OF 76 KDA"/>
    <property type="match status" value="1"/>
</dbReference>
<feature type="domain" description="Centrosomal protein of 76 kDa C-terminal" evidence="1">
    <location>
        <begin position="384"/>
        <end position="511"/>
    </location>
</feature>